<sequence>MIEGSCHCGAVRWRFEGEPDGATACNCTVCRRYGVLWAYDYENEGIKISGETKFYARGQAIEFHFCPACACVAFWRAKKTDEQGRRRIAVNLRLAEPQAVAEIPIDHFDGLDTFDDLPRDGRCVKDYWF</sequence>
<evidence type="ECO:0000256" key="1">
    <source>
        <dbReference type="ARBA" id="ARBA00005495"/>
    </source>
</evidence>
<comment type="similarity">
    <text evidence="1">Belongs to the Gfa family.</text>
</comment>
<dbReference type="GO" id="GO:0016846">
    <property type="term" value="F:carbon-sulfur lyase activity"/>
    <property type="evidence" value="ECO:0007669"/>
    <property type="project" value="InterPro"/>
</dbReference>
<evidence type="ECO:0000256" key="3">
    <source>
        <dbReference type="ARBA" id="ARBA00022833"/>
    </source>
</evidence>
<dbReference type="Pfam" id="PF04828">
    <property type="entry name" value="GFA"/>
    <property type="match status" value="1"/>
</dbReference>
<dbReference type="RefSeq" id="WP_124539920.1">
    <property type="nucleotide sequence ID" value="NZ_QUSW01000002.1"/>
</dbReference>
<dbReference type="SUPFAM" id="SSF51316">
    <property type="entry name" value="Mss4-like"/>
    <property type="match status" value="1"/>
</dbReference>
<feature type="domain" description="CENP-V/GFA" evidence="4">
    <location>
        <begin position="2"/>
        <end position="120"/>
    </location>
</feature>
<keyword evidence="6" id="KW-1185">Reference proteome</keyword>
<dbReference type="PROSITE" id="PS51891">
    <property type="entry name" value="CENP_V_GFA"/>
    <property type="match status" value="1"/>
</dbReference>
<dbReference type="PANTHER" id="PTHR28620">
    <property type="entry name" value="CENTROMERE PROTEIN V"/>
    <property type="match status" value="1"/>
</dbReference>
<dbReference type="InterPro" id="IPR052355">
    <property type="entry name" value="CENP-V-like"/>
</dbReference>
<dbReference type="PANTHER" id="PTHR28620:SF1">
    <property type="entry name" value="CENP-V_GFA DOMAIN-CONTAINING PROTEIN"/>
    <property type="match status" value="1"/>
</dbReference>
<evidence type="ECO:0000313" key="5">
    <source>
        <dbReference type="EMBL" id="RQP25013.1"/>
    </source>
</evidence>
<organism evidence="5 6">
    <name type="scientific">Piscinibacter terrae</name>
    <dbReference type="NCBI Taxonomy" id="2496871"/>
    <lineage>
        <taxon>Bacteria</taxon>
        <taxon>Pseudomonadati</taxon>
        <taxon>Pseudomonadota</taxon>
        <taxon>Betaproteobacteria</taxon>
        <taxon>Burkholderiales</taxon>
        <taxon>Sphaerotilaceae</taxon>
        <taxon>Piscinibacter</taxon>
    </lineage>
</organism>
<protein>
    <submittedName>
        <fullName evidence="5">GFA family protein</fullName>
    </submittedName>
</protein>
<accession>A0A3N7HTB4</accession>
<dbReference type="Proteomes" id="UP000267464">
    <property type="component" value="Unassembled WGS sequence"/>
</dbReference>
<keyword evidence="3" id="KW-0862">Zinc</keyword>
<proteinExistence type="inferred from homology"/>
<keyword evidence="2" id="KW-0479">Metal-binding</keyword>
<comment type="caution">
    <text evidence="5">The sequence shown here is derived from an EMBL/GenBank/DDBJ whole genome shotgun (WGS) entry which is preliminary data.</text>
</comment>
<name>A0A3N7HTB4_9BURK</name>
<dbReference type="EMBL" id="QUSW01000002">
    <property type="protein sequence ID" value="RQP25013.1"/>
    <property type="molecule type" value="Genomic_DNA"/>
</dbReference>
<dbReference type="GO" id="GO:0046872">
    <property type="term" value="F:metal ion binding"/>
    <property type="evidence" value="ECO:0007669"/>
    <property type="project" value="UniProtKB-KW"/>
</dbReference>
<dbReference type="OrthoDB" id="327703at2"/>
<reference evidence="5 6" key="1">
    <citation type="submission" date="2018-08" db="EMBL/GenBank/DDBJ databases">
        <authorList>
            <person name="Khan S.A."/>
            <person name="Jeon C.O."/>
            <person name="Chun B.H."/>
            <person name="Jeong S.E."/>
        </authorList>
    </citation>
    <scope>NUCLEOTIDE SEQUENCE [LARGE SCALE GENOMIC DNA]</scope>
    <source>
        <strain evidence="5 6">S-16</strain>
    </source>
</reference>
<reference evidence="5 6" key="2">
    <citation type="submission" date="2018-12" db="EMBL/GenBank/DDBJ databases">
        <title>Rhizobacter gummiphilus sp. nov., a rubber-degrading bacterium isolated from the soil of a botanical garden in Japan.</title>
        <authorList>
            <person name="Shunsuke S.S."/>
        </authorList>
    </citation>
    <scope>NUCLEOTIDE SEQUENCE [LARGE SCALE GENOMIC DNA]</scope>
    <source>
        <strain evidence="5 6">S-16</strain>
    </source>
</reference>
<evidence type="ECO:0000259" key="4">
    <source>
        <dbReference type="PROSITE" id="PS51891"/>
    </source>
</evidence>
<dbReference type="InterPro" id="IPR011057">
    <property type="entry name" value="Mss4-like_sf"/>
</dbReference>
<dbReference type="InterPro" id="IPR006913">
    <property type="entry name" value="CENP-V/GFA"/>
</dbReference>
<evidence type="ECO:0000313" key="6">
    <source>
        <dbReference type="Proteomes" id="UP000267464"/>
    </source>
</evidence>
<gene>
    <name evidence="5" type="ORF">DZC73_09155</name>
</gene>
<dbReference type="AlphaFoldDB" id="A0A3N7HTB4"/>
<dbReference type="Gene3D" id="2.170.150.70">
    <property type="match status" value="1"/>
</dbReference>
<evidence type="ECO:0000256" key="2">
    <source>
        <dbReference type="ARBA" id="ARBA00022723"/>
    </source>
</evidence>